<accession>A0A5E4M339</accession>
<protein>
    <submittedName>
        <fullName evidence="1">Uncharacterized protein</fullName>
    </submittedName>
</protein>
<dbReference type="AlphaFoldDB" id="A0A5E4M339"/>
<proteinExistence type="predicted"/>
<evidence type="ECO:0000313" key="1">
    <source>
        <dbReference type="EMBL" id="VVC25190.1"/>
    </source>
</evidence>
<evidence type="ECO:0000313" key="2">
    <source>
        <dbReference type="Proteomes" id="UP000325440"/>
    </source>
</evidence>
<name>A0A5E4M339_9HEMI</name>
<keyword evidence="2" id="KW-1185">Reference proteome</keyword>
<dbReference type="Proteomes" id="UP000325440">
    <property type="component" value="Unassembled WGS sequence"/>
</dbReference>
<organism evidence="1 2">
    <name type="scientific">Cinara cedri</name>
    <dbReference type="NCBI Taxonomy" id="506608"/>
    <lineage>
        <taxon>Eukaryota</taxon>
        <taxon>Metazoa</taxon>
        <taxon>Ecdysozoa</taxon>
        <taxon>Arthropoda</taxon>
        <taxon>Hexapoda</taxon>
        <taxon>Insecta</taxon>
        <taxon>Pterygota</taxon>
        <taxon>Neoptera</taxon>
        <taxon>Paraneoptera</taxon>
        <taxon>Hemiptera</taxon>
        <taxon>Sternorrhyncha</taxon>
        <taxon>Aphidomorpha</taxon>
        <taxon>Aphidoidea</taxon>
        <taxon>Aphididae</taxon>
        <taxon>Lachninae</taxon>
        <taxon>Cinara</taxon>
    </lineage>
</organism>
<dbReference type="OrthoDB" id="6611207at2759"/>
<gene>
    <name evidence="1" type="ORF">CINCED_3A025651</name>
</gene>
<reference evidence="1 2" key="1">
    <citation type="submission" date="2019-08" db="EMBL/GenBank/DDBJ databases">
        <authorList>
            <person name="Alioto T."/>
            <person name="Alioto T."/>
            <person name="Gomez Garrido J."/>
        </authorList>
    </citation>
    <scope>NUCLEOTIDE SEQUENCE [LARGE SCALE GENOMIC DNA]</scope>
</reference>
<dbReference type="EMBL" id="CABPRJ010000010">
    <property type="protein sequence ID" value="VVC25190.1"/>
    <property type="molecule type" value="Genomic_DNA"/>
</dbReference>
<sequence>MWDTTGLITVNCPPKKKIQDLTTRTYLKEQELEVHTRVFLMPLNRLSNCMGKINLNLKTLNSAVLRQCCKELANIYNKDVNEAELEMECVHLKEYLEHVYSENEETDSILRIYHLLKGYKIEDTFPNVEIALRIFLSMIVTN</sequence>